<name>A0A078HYC3_BRANA</name>
<dbReference type="AlphaFoldDB" id="A0A078HYC3"/>
<proteinExistence type="predicted"/>
<sequence>MFSNELYLPLLILQLLEKSTQREISSMSCLLLRKNFIVRDLVCVGVVLVIVIHHFTTGPFLPMLLGIIFITCLKDGDQIFHSMDDIKSHAANYFQCILGSTDLPSSPASTEDLRQGTGGFGPSFPSRVTWERIRFRQVVHMASPPASLAAVVSLCQNLQGPHAPRAVAVLKLLNQVVIYSLWRERNARIFKGVLTSQEATFRVVDRAMRDRLLSVPRPAASARYPSLLLLYFCFISLYS</sequence>
<dbReference type="Gramene" id="CDY42887">
    <property type="protein sequence ID" value="CDY42887"/>
    <property type="gene ID" value="GSBRNA2T00075599001"/>
</dbReference>
<keyword evidence="1" id="KW-0472">Membrane</keyword>
<organism evidence="2 3">
    <name type="scientific">Brassica napus</name>
    <name type="common">Rape</name>
    <dbReference type="NCBI Taxonomy" id="3708"/>
    <lineage>
        <taxon>Eukaryota</taxon>
        <taxon>Viridiplantae</taxon>
        <taxon>Streptophyta</taxon>
        <taxon>Embryophyta</taxon>
        <taxon>Tracheophyta</taxon>
        <taxon>Spermatophyta</taxon>
        <taxon>Magnoliopsida</taxon>
        <taxon>eudicotyledons</taxon>
        <taxon>Gunneridae</taxon>
        <taxon>Pentapetalae</taxon>
        <taxon>rosids</taxon>
        <taxon>malvids</taxon>
        <taxon>Brassicales</taxon>
        <taxon>Brassicaceae</taxon>
        <taxon>Brassiceae</taxon>
        <taxon>Brassica</taxon>
    </lineage>
</organism>
<gene>
    <name evidence="2" type="primary">BnaC08g46910D</name>
    <name evidence="2" type="ORF">GSBRNA2T00075599001</name>
</gene>
<accession>A0A078HYC3</accession>
<evidence type="ECO:0000256" key="1">
    <source>
        <dbReference type="SAM" id="Phobius"/>
    </source>
</evidence>
<keyword evidence="1" id="KW-0812">Transmembrane</keyword>
<keyword evidence="3" id="KW-1185">Reference proteome</keyword>
<protein>
    <submittedName>
        <fullName evidence="2">BnaC08g46910D protein</fullName>
    </submittedName>
</protein>
<reference evidence="2 3" key="1">
    <citation type="journal article" date="2014" name="Science">
        <title>Plant genetics. Early allopolyploid evolution in the post-Neolithic Brassica napus oilseed genome.</title>
        <authorList>
            <person name="Chalhoub B."/>
            <person name="Denoeud F."/>
            <person name="Liu S."/>
            <person name="Parkin I.A."/>
            <person name="Tang H."/>
            <person name="Wang X."/>
            <person name="Chiquet J."/>
            <person name="Belcram H."/>
            <person name="Tong C."/>
            <person name="Samans B."/>
            <person name="Correa M."/>
            <person name="Da Silva C."/>
            <person name="Just J."/>
            <person name="Falentin C."/>
            <person name="Koh C.S."/>
            <person name="Le Clainche I."/>
            <person name="Bernard M."/>
            <person name="Bento P."/>
            <person name="Noel B."/>
            <person name="Labadie K."/>
            <person name="Alberti A."/>
            <person name="Charles M."/>
            <person name="Arnaud D."/>
            <person name="Guo H."/>
            <person name="Daviaud C."/>
            <person name="Alamery S."/>
            <person name="Jabbari K."/>
            <person name="Zhao M."/>
            <person name="Edger P.P."/>
            <person name="Chelaifa H."/>
            <person name="Tack D."/>
            <person name="Lassalle G."/>
            <person name="Mestiri I."/>
            <person name="Schnel N."/>
            <person name="Le Paslier M.C."/>
            <person name="Fan G."/>
            <person name="Renault V."/>
            <person name="Bayer P.E."/>
            <person name="Golicz A.A."/>
            <person name="Manoli S."/>
            <person name="Lee T.H."/>
            <person name="Thi V.H."/>
            <person name="Chalabi S."/>
            <person name="Hu Q."/>
            <person name="Fan C."/>
            <person name="Tollenaere R."/>
            <person name="Lu Y."/>
            <person name="Battail C."/>
            <person name="Shen J."/>
            <person name="Sidebottom C.H."/>
            <person name="Wang X."/>
            <person name="Canaguier A."/>
            <person name="Chauveau A."/>
            <person name="Berard A."/>
            <person name="Deniot G."/>
            <person name="Guan M."/>
            <person name="Liu Z."/>
            <person name="Sun F."/>
            <person name="Lim Y.P."/>
            <person name="Lyons E."/>
            <person name="Town C.D."/>
            <person name="Bancroft I."/>
            <person name="Wang X."/>
            <person name="Meng J."/>
            <person name="Ma J."/>
            <person name="Pires J.C."/>
            <person name="King G.J."/>
            <person name="Brunel D."/>
            <person name="Delourme R."/>
            <person name="Renard M."/>
            <person name="Aury J.M."/>
            <person name="Adams K.L."/>
            <person name="Batley J."/>
            <person name="Snowdon R.J."/>
            <person name="Tost J."/>
            <person name="Edwards D."/>
            <person name="Zhou Y."/>
            <person name="Hua W."/>
            <person name="Sharpe A.G."/>
            <person name="Paterson A.H."/>
            <person name="Guan C."/>
            <person name="Wincker P."/>
        </authorList>
    </citation>
    <scope>NUCLEOTIDE SEQUENCE [LARGE SCALE GENOMIC DNA]</scope>
    <source>
        <strain evidence="3">cv. Darmor-bzh</strain>
    </source>
</reference>
<feature type="transmembrane region" description="Helical" evidence="1">
    <location>
        <begin position="46"/>
        <end position="73"/>
    </location>
</feature>
<dbReference type="Proteomes" id="UP000028999">
    <property type="component" value="Unassembled WGS sequence"/>
</dbReference>
<evidence type="ECO:0000313" key="2">
    <source>
        <dbReference type="EMBL" id="CDY42887.1"/>
    </source>
</evidence>
<dbReference type="PaxDb" id="3708-A0A078HYC3"/>
<evidence type="ECO:0000313" key="3">
    <source>
        <dbReference type="Proteomes" id="UP000028999"/>
    </source>
</evidence>
<keyword evidence="1" id="KW-1133">Transmembrane helix</keyword>
<dbReference type="EMBL" id="LK032537">
    <property type="protein sequence ID" value="CDY42887.1"/>
    <property type="molecule type" value="Genomic_DNA"/>
</dbReference>